<keyword evidence="9" id="KW-1185">Reference proteome</keyword>
<dbReference type="AlphaFoldDB" id="A0A1V8M5F6"/>
<dbReference type="InterPro" id="IPR002496">
    <property type="entry name" value="PRib_AMP_CycHydrolase_dom"/>
</dbReference>
<dbReference type="OrthoDB" id="9795769at2"/>
<accession>A0A1V8M5F6</accession>
<dbReference type="UniPathway" id="UPA00031">
    <property type="reaction ID" value="UER00008"/>
</dbReference>
<dbReference type="RefSeq" id="WP_080521415.1">
    <property type="nucleotide sequence ID" value="NZ_LPUF01000001.1"/>
</dbReference>
<organism evidence="8 9">
    <name type="scientific">Methyloprofundus sedimenti</name>
    <dbReference type="NCBI Taxonomy" id="1420851"/>
    <lineage>
        <taxon>Bacteria</taxon>
        <taxon>Pseudomonadati</taxon>
        <taxon>Pseudomonadota</taxon>
        <taxon>Gammaproteobacteria</taxon>
        <taxon>Methylococcales</taxon>
        <taxon>Methylococcaceae</taxon>
        <taxon>Methyloprofundus</taxon>
    </lineage>
</organism>
<keyword evidence="4" id="KW-0028">Amino-acid biosynthesis</keyword>
<evidence type="ECO:0000256" key="5">
    <source>
        <dbReference type="ARBA" id="ARBA00022801"/>
    </source>
</evidence>
<evidence type="ECO:0000256" key="4">
    <source>
        <dbReference type="ARBA" id="ARBA00022605"/>
    </source>
</evidence>
<dbReference type="Gene3D" id="4.10.80.70">
    <property type="match status" value="1"/>
</dbReference>
<dbReference type="GO" id="GO:0000105">
    <property type="term" value="P:L-histidine biosynthetic process"/>
    <property type="evidence" value="ECO:0007669"/>
    <property type="project" value="UniProtKB-UniPathway"/>
</dbReference>
<comment type="catalytic activity">
    <reaction evidence="1">
        <text>1-(5-phospho-beta-D-ribosyl)-5'-AMP + H2O = 1-(5-phospho-beta-D-ribosyl)-5-[(5-phospho-beta-D-ribosylamino)methylideneamino]imidazole-4-carboxamide</text>
        <dbReference type="Rhea" id="RHEA:20049"/>
        <dbReference type="ChEBI" id="CHEBI:15377"/>
        <dbReference type="ChEBI" id="CHEBI:58435"/>
        <dbReference type="ChEBI" id="CHEBI:59457"/>
        <dbReference type="EC" id="3.5.4.19"/>
    </reaction>
</comment>
<comment type="caution">
    <text evidence="8">The sequence shown here is derived from an EMBL/GenBank/DDBJ whole genome shotgun (WGS) entry which is preliminary data.</text>
</comment>
<dbReference type="InterPro" id="IPR038019">
    <property type="entry name" value="PRib_AMP_CycHydrolase_sf"/>
</dbReference>
<feature type="domain" description="Phosphoribosyl-AMP cyclohydrolase" evidence="7">
    <location>
        <begin position="26"/>
        <end position="50"/>
    </location>
</feature>
<dbReference type="Pfam" id="PF01502">
    <property type="entry name" value="PRA-CH"/>
    <property type="match status" value="1"/>
</dbReference>
<name>A0A1V8M5F6_9GAMM</name>
<dbReference type="STRING" id="1420851.AU255_02490"/>
<protein>
    <recommendedName>
        <fullName evidence="3">phosphoribosyl-AMP cyclohydrolase</fullName>
        <ecNumber evidence="3">3.5.4.19</ecNumber>
    </recommendedName>
</protein>
<dbReference type="SUPFAM" id="SSF141734">
    <property type="entry name" value="HisI-like"/>
    <property type="match status" value="1"/>
</dbReference>
<evidence type="ECO:0000259" key="7">
    <source>
        <dbReference type="Pfam" id="PF01502"/>
    </source>
</evidence>
<evidence type="ECO:0000256" key="3">
    <source>
        <dbReference type="ARBA" id="ARBA00012721"/>
    </source>
</evidence>
<proteinExistence type="predicted"/>
<dbReference type="EC" id="3.5.4.19" evidence="3"/>
<dbReference type="Proteomes" id="UP000191980">
    <property type="component" value="Unassembled WGS sequence"/>
</dbReference>
<evidence type="ECO:0000256" key="6">
    <source>
        <dbReference type="ARBA" id="ARBA00023102"/>
    </source>
</evidence>
<dbReference type="GO" id="GO:0004635">
    <property type="term" value="F:phosphoribosyl-AMP cyclohydrolase activity"/>
    <property type="evidence" value="ECO:0007669"/>
    <property type="project" value="UniProtKB-EC"/>
</dbReference>
<sequence>MIERTETLPIGANLPWPDVLEHLPFNADALLLLVDQLGPACHTGRRSCFYNAVRGNWVEIISTL</sequence>
<evidence type="ECO:0000313" key="9">
    <source>
        <dbReference type="Proteomes" id="UP000191980"/>
    </source>
</evidence>
<evidence type="ECO:0000313" key="8">
    <source>
        <dbReference type="EMBL" id="OQK16794.1"/>
    </source>
</evidence>
<evidence type="ECO:0000256" key="2">
    <source>
        <dbReference type="ARBA" id="ARBA00005169"/>
    </source>
</evidence>
<dbReference type="EMBL" id="LPUF01000001">
    <property type="protein sequence ID" value="OQK16794.1"/>
    <property type="molecule type" value="Genomic_DNA"/>
</dbReference>
<reference evidence="8 9" key="1">
    <citation type="submission" date="2015-12" db="EMBL/GenBank/DDBJ databases">
        <authorList>
            <person name="Shamseldin A."/>
            <person name="Moawad H."/>
            <person name="Abd El-Rahim W.M."/>
            <person name="Sadowsky M.J."/>
        </authorList>
    </citation>
    <scope>NUCLEOTIDE SEQUENCE [LARGE SCALE GENOMIC DNA]</scope>
    <source>
        <strain evidence="8 9">WF1</strain>
    </source>
</reference>
<keyword evidence="6" id="KW-0368">Histidine biosynthesis</keyword>
<gene>
    <name evidence="8" type="ORF">AU255_02490</name>
</gene>
<keyword evidence="5" id="KW-0378">Hydrolase</keyword>
<evidence type="ECO:0000256" key="1">
    <source>
        <dbReference type="ARBA" id="ARBA00000024"/>
    </source>
</evidence>
<comment type="pathway">
    <text evidence="2">Amino-acid biosynthesis; L-histidine biosynthesis; L-histidine from 5-phospho-alpha-D-ribose 1-diphosphate: step 3/9.</text>
</comment>